<keyword evidence="2" id="KW-1185">Reference proteome</keyword>
<dbReference type="AlphaFoldDB" id="A0AAW2CF61"/>
<name>A0AAW2CF61_9ROSI</name>
<evidence type="ECO:0000313" key="1">
    <source>
        <dbReference type="EMBL" id="KAK9996732.1"/>
    </source>
</evidence>
<dbReference type="EMBL" id="JAZDWU010000007">
    <property type="protein sequence ID" value="KAK9996732.1"/>
    <property type="molecule type" value="Genomic_DNA"/>
</dbReference>
<protein>
    <submittedName>
        <fullName evidence="1">Uncharacterized protein</fullName>
    </submittedName>
</protein>
<sequence>MDLSNIELFVEEEAVEVELRKGMSGNAMLSHWVRAFSKASNSIRHMAFVVFWLYTAVTTTPLTTFDERGITYLAANNARMDQDIPDDFTAILESTTSFRPFLRPSAFEFWSKYFTVVTILGSQREGLCIAAMHGCWQVMITSFGQELLGERGFSLIPSEGLHTIIFANPLLLLPTKSVVVYARKQSKFAIFEWQDKEKEWYLYAGEYLTGWEKKVKMVNFPVPAKKGSVSRTAKPKFLLET</sequence>
<comment type="caution">
    <text evidence="1">The sequence shown here is derived from an EMBL/GenBank/DDBJ whole genome shotgun (WGS) entry which is preliminary data.</text>
</comment>
<dbReference type="Proteomes" id="UP001459277">
    <property type="component" value="Unassembled WGS sequence"/>
</dbReference>
<gene>
    <name evidence="1" type="ORF">SO802_021418</name>
</gene>
<proteinExistence type="predicted"/>
<evidence type="ECO:0000313" key="2">
    <source>
        <dbReference type="Proteomes" id="UP001459277"/>
    </source>
</evidence>
<accession>A0AAW2CF61</accession>
<reference evidence="1 2" key="1">
    <citation type="submission" date="2024-01" db="EMBL/GenBank/DDBJ databases">
        <title>A telomere-to-telomere, gap-free genome of sweet tea (Lithocarpus litseifolius).</title>
        <authorList>
            <person name="Zhou J."/>
        </authorList>
    </citation>
    <scope>NUCLEOTIDE SEQUENCE [LARGE SCALE GENOMIC DNA]</scope>
    <source>
        <strain evidence="1">Zhou-2022a</strain>
        <tissue evidence="1">Leaf</tissue>
    </source>
</reference>
<organism evidence="1 2">
    <name type="scientific">Lithocarpus litseifolius</name>
    <dbReference type="NCBI Taxonomy" id="425828"/>
    <lineage>
        <taxon>Eukaryota</taxon>
        <taxon>Viridiplantae</taxon>
        <taxon>Streptophyta</taxon>
        <taxon>Embryophyta</taxon>
        <taxon>Tracheophyta</taxon>
        <taxon>Spermatophyta</taxon>
        <taxon>Magnoliopsida</taxon>
        <taxon>eudicotyledons</taxon>
        <taxon>Gunneridae</taxon>
        <taxon>Pentapetalae</taxon>
        <taxon>rosids</taxon>
        <taxon>fabids</taxon>
        <taxon>Fagales</taxon>
        <taxon>Fagaceae</taxon>
        <taxon>Lithocarpus</taxon>
    </lineage>
</organism>